<sequence length="180" mass="19551">MPTSEISHRAALVALKATGKSSSEICAITGTPARTVNSIYTRAISRGFNPNARPLELHDSYFIDGVRSGRPSKWTDELREKILDKVTGPGPVSEKSCVVIAQELTAEGTEISHSSVRRILLSAQAEKQTTKRVERQAQKQRHISDAQVGPRDDADVDIEVNAEVEGQVDAQVQPRVGLAP</sequence>
<dbReference type="SUPFAM" id="SSF46689">
    <property type="entry name" value="Homeodomain-like"/>
    <property type="match status" value="1"/>
</dbReference>
<dbReference type="Pfam" id="PF13565">
    <property type="entry name" value="HTH_32"/>
    <property type="match status" value="1"/>
</dbReference>
<name>A0A1V6QID3_9EURO</name>
<evidence type="ECO:0000313" key="2">
    <source>
        <dbReference type="EMBL" id="OQD88994.1"/>
    </source>
</evidence>
<protein>
    <recommendedName>
        <fullName evidence="4">Transposase Tc1-like domain-containing protein</fullName>
    </recommendedName>
</protein>
<dbReference type="EMBL" id="MDYN01000003">
    <property type="protein sequence ID" value="OQD88994.1"/>
    <property type="molecule type" value="Genomic_DNA"/>
</dbReference>
<dbReference type="InterPro" id="IPR009057">
    <property type="entry name" value="Homeodomain-like_sf"/>
</dbReference>
<dbReference type="AlphaFoldDB" id="A0A1V6QID3"/>
<dbReference type="STRING" id="416450.A0A1V6QID3"/>
<evidence type="ECO:0000256" key="1">
    <source>
        <dbReference type="SAM" id="MobiDB-lite"/>
    </source>
</evidence>
<comment type="caution">
    <text evidence="2">The sequence shown here is derived from an EMBL/GenBank/DDBJ whole genome shotgun (WGS) entry which is preliminary data.</text>
</comment>
<organism evidence="2 3">
    <name type="scientific">Penicillium antarcticum</name>
    <dbReference type="NCBI Taxonomy" id="416450"/>
    <lineage>
        <taxon>Eukaryota</taxon>
        <taxon>Fungi</taxon>
        <taxon>Dikarya</taxon>
        <taxon>Ascomycota</taxon>
        <taxon>Pezizomycotina</taxon>
        <taxon>Eurotiomycetes</taxon>
        <taxon>Eurotiomycetidae</taxon>
        <taxon>Eurotiales</taxon>
        <taxon>Aspergillaceae</taxon>
        <taxon>Penicillium</taxon>
    </lineage>
</organism>
<feature type="region of interest" description="Disordered" evidence="1">
    <location>
        <begin position="129"/>
        <end position="180"/>
    </location>
</feature>
<evidence type="ECO:0000313" key="3">
    <source>
        <dbReference type="Proteomes" id="UP000191672"/>
    </source>
</evidence>
<proteinExistence type="predicted"/>
<dbReference type="OrthoDB" id="5415741at2759"/>
<dbReference type="Proteomes" id="UP000191672">
    <property type="component" value="Unassembled WGS sequence"/>
</dbReference>
<reference evidence="3" key="1">
    <citation type="journal article" date="2017" name="Nat. Microbiol.">
        <title>Global analysis of biosynthetic gene clusters reveals vast potential of secondary metabolite production in Penicillium species.</title>
        <authorList>
            <person name="Nielsen J.C."/>
            <person name="Grijseels S."/>
            <person name="Prigent S."/>
            <person name="Ji B."/>
            <person name="Dainat J."/>
            <person name="Nielsen K.F."/>
            <person name="Frisvad J.C."/>
            <person name="Workman M."/>
            <person name="Nielsen J."/>
        </authorList>
    </citation>
    <scope>NUCLEOTIDE SEQUENCE [LARGE SCALE GENOMIC DNA]</scope>
    <source>
        <strain evidence="3">IBT 31811</strain>
    </source>
</reference>
<evidence type="ECO:0008006" key="4">
    <source>
        <dbReference type="Google" id="ProtNLM"/>
    </source>
</evidence>
<gene>
    <name evidence="2" type="ORF">PENANT_c003G04114</name>
</gene>
<accession>A0A1V6QID3</accession>
<keyword evidence="3" id="KW-1185">Reference proteome</keyword>